<evidence type="ECO:0000313" key="1">
    <source>
        <dbReference type="EMBL" id="SHG02878.1"/>
    </source>
</evidence>
<evidence type="ECO:0000313" key="2">
    <source>
        <dbReference type="Proteomes" id="UP000184368"/>
    </source>
</evidence>
<organism evidence="1 2">
    <name type="scientific">Cnuella takakiae</name>
    <dbReference type="NCBI Taxonomy" id="1302690"/>
    <lineage>
        <taxon>Bacteria</taxon>
        <taxon>Pseudomonadati</taxon>
        <taxon>Bacteroidota</taxon>
        <taxon>Chitinophagia</taxon>
        <taxon>Chitinophagales</taxon>
        <taxon>Chitinophagaceae</taxon>
        <taxon>Cnuella</taxon>
    </lineage>
</organism>
<dbReference type="Proteomes" id="UP000184368">
    <property type="component" value="Unassembled WGS sequence"/>
</dbReference>
<sequence length="95" mass="10967">MTFQAFTQSLNDTQPPPNLSLALEALWYDGQGNWEQSHQLIQDEPGTEAALIHAYLHRKEGDTWNADYWYRRAGRTRPALSLQAEWEALVQELLP</sequence>
<proteinExistence type="predicted"/>
<gene>
    <name evidence="1" type="ORF">SAMN05444008_11671</name>
</gene>
<reference evidence="1 2" key="1">
    <citation type="submission" date="2016-11" db="EMBL/GenBank/DDBJ databases">
        <authorList>
            <person name="Jaros S."/>
            <person name="Januszkiewicz K."/>
            <person name="Wedrychowicz H."/>
        </authorList>
    </citation>
    <scope>NUCLEOTIDE SEQUENCE [LARGE SCALE GENOMIC DNA]</scope>
    <source>
        <strain evidence="1 2">DSM 26897</strain>
    </source>
</reference>
<dbReference type="STRING" id="1302690.BUE76_11320"/>
<dbReference type="OrthoDB" id="370799at2"/>
<dbReference type="RefSeq" id="WP_073046324.1">
    <property type="nucleotide sequence ID" value="NZ_FQUO01000016.1"/>
</dbReference>
<name>A0A1M5GGQ8_9BACT</name>
<dbReference type="EMBL" id="FQUO01000016">
    <property type="protein sequence ID" value="SHG02878.1"/>
    <property type="molecule type" value="Genomic_DNA"/>
</dbReference>
<dbReference type="AlphaFoldDB" id="A0A1M5GGQ8"/>
<keyword evidence="2" id="KW-1185">Reference proteome</keyword>
<accession>A0A1M5GGQ8</accession>
<protein>
    <submittedName>
        <fullName evidence="1">Uncharacterized protein</fullName>
    </submittedName>
</protein>